<sequence length="361" mass="40737">MWYLCRTPHSAPNSQSNDFSDFTLRDSIFPVSDAGIFEEISIVQVQNKHNTDHTNDANGDKESDPYASAKWEWFAYPYSPTQFHSVAVPQNLSIKTQLIAVLPEHFLFAKLDPGPVQHAILCAYSRISCTWQDVPKMHCEDWNPIGAAGALLDGWLYLAGGYKDVEPSTYLNSAERLNLKTWEWQALPPMQTTRAFATGLSHRGGFFVVGGGNLRHSAEIYHPDSNSWLSLKSFVPKEAKGFSVASVQGRLVILTWSDQLGVKLWLWTVLVNPILIAGWRLISFFPNHDVERVRLRKHGAENGSSWQGSVGYGGREWKYMPSGWILRMASIPSPRCLDLVTGMKWCVRAISMAFRFRMVVD</sequence>
<gene>
    <name evidence="3" type="ORF">L1049_012921</name>
</gene>
<comment type="caution">
    <text evidence="3">The sequence shown here is derived from an EMBL/GenBank/DDBJ whole genome shotgun (WGS) entry which is preliminary data.</text>
</comment>
<proteinExistence type="predicted"/>
<reference evidence="3 4" key="1">
    <citation type="journal article" date="2024" name="Plant J.">
        <title>Genome sequences and population genomics reveal climatic adaptation and genomic divergence between two closely related sweetgum species.</title>
        <authorList>
            <person name="Xu W.Q."/>
            <person name="Ren C.Q."/>
            <person name="Zhang X.Y."/>
            <person name="Comes H.P."/>
            <person name="Liu X.H."/>
            <person name="Li Y.G."/>
            <person name="Kettle C.J."/>
            <person name="Jalonen R."/>
            <person name="Gaisberger H."/>
            <person name="Ma Y.Z."/>
            <person name="Qiu Y.X."/>
        </authorList>
    </citation>
    <scope>NUCLEOTIDE SEQUENCE [LARGE SCALE GENOMIC DNA]</scope>
    <source>
        <strain evidence="3">Hangzhou</strain>
    </source>
</reference>
<keyword evidence="4" id="KW-1185">Reference proteome</keyword>
<keyword evidence="2" id="KW-0677">Repeat</keyword>
<dbReference type="SMART" id="SM00612">
    <property type="entry name" value="Kelch"/>
    <property type="match status" value="2"/>
</dbReference>
<accession>A0AAP0RKT2</accession>
<dbReference type="Proteomes" id="UP001415857">
    <property type="component" value="Unassembled WGS sequence"/>
</dbReference>
<dbReference type="InterPro" id="IPR006652">
    <property type="entry name" value="Kelch_1"/>
</dbReference>
<dbReference type="PANTHER" id="PTHR46344">
    <property type="entry name" value="OS02G0202900 PROTEIN"/>
    <property type="match status" value="1"/>
</dbReference>
<evidence type="ECO:0000256" key="1">
    <source>
        <dbReference type="ARBA" id="ARBA00022441"/>
    </source>
</evidence>
<dbReference type="EMBL" id="JBBPBK010000008">
    <property type="protein sequence ID" value="KAK9279243.1"/>
    <property type="molecule type" value="Genomic_DNA"/>
</dbReference>
<dbReference type="AlphaFoldDB" id="A0AAP0RKT2"/>
<dbReference type="Gene3D" id="2.120.10.80">
    <property type="entry name" value="Kelch-type beta propeller"/>
    <property type="match status" value="1"/>
</dbReference>
<organism evidence="3 4">
    <name type="scientific">Liquidambar formosana</name>
    <name type="common">Formosan gum</name>
    <dbReference type="NCBI Taxonomy" id="63359"/>
    <lineage>
        <taxon>Eukaryota</taxon>
        <taxon>Viridiplantae</taxon>
        <taxon>Streptophyta</taxon>
        <taxon>Embryophyta</taxon>
        <taxon>Tracheophyta</taxon>
        <taxon>Spermatophyta</taxon>
        <taxon>Magnoliopsida</taxon>
        <taxon>eudicotyledons</taxon>
        <taxon>Gunneridae</taxon>
        <taxon>Pentapetalae</taxon>
        <taxon>Saxifragales</taxon>
        <taxon>Altingiaceae</taxon>
        <taxon>Liquidambar</taxon>
    </lineage>
</organism>
<keyword evidence="1" id="KW-0880">Kelch repeat</keyword>
<dbReference type="PANTHER" id="PTHR46344:SF19">
    <property type="entry name" value="F-BOX DOMAIN-CONTAINING PROTEIN"/>
    <property type="match status" value="1"/>
</dbReference>
<protein>
    <submittedName>
        <fullName evidence="3">Uncharacterized protein</fullName>
    </submittedName>
</protein>
<evidence type="ECO:0000313" key="4">
    <source>
        <dbReference type="Proteomes" id="UP001415857"/>
    </source>
</evidence>
<dbReference type="InterPro" id="IPR015915">
    <property type="entry name" value="Kelch-typ_b-propeller"/>
</dbReference>
<name>A0AAP0RKT2_LIQFO</name>
<dbReference type="SUPFAM" id="SSF117281">
    <property type="entry name" value="Kelch motif"/>
    <property type="match status" value="1"/>
</dbReference>
<evidence type="ECO:0000256" key="2">
    <source>
        <dbReference type="ARBA" id="ARBA00022737"/>
    </source>
</evidence>
<dbReference type="Pfam" id="PF01344">
    <property type="entry name" value="Kelch_1"/>
    <property type="match status" value="1"/>
</dbReference>
<evidence type="ECO:0000313" key="3">
    <source>
        <dbReference type="EMBL" id="KAK9279243.1"/>
    </source>
</evidence>